<proteinExistence type="inferred from homology"/>
<evidence type="ECO:0000256" key="8">
    <source>
        <dbReference type="ARBA" id="ARBA00045912"/>
    </source>
</evidence>
<dbReference type="OrthoDB" id="9979195at2759"/>
<keyword evidence="6 9" id="KW-1133">Transmembrane helix</keyword>
<comment type="caution">
    <text evidence="9">Lacks conserved residue(s) required for the propagation of feature annotation.</text>
</comment>
<keyword evidence="4 9" id="KW-0812">Transmembrane</keyword>
<comment type="function">
    <text evidence="8 9">Intramembrane glycolipid transporter that operates in the biosynthetic pathway of dolichol-linked oligosaccharides, the glycan precursors employed in protein asparagine (N)-glycosylation. The sequential addition of sugars to dolichol pyrophosphate produces dolichol-linked oligosaccharides containing fourteen sugars, including two GlcNAcs, nine mannoses and three glucoses. Once assembled, the oligosaccharide is transferred from the lipid to nascent proteins by oligosaccharyltransferases. The assembly of dolichol-linked oligosaccharides begins on the cytosolic side of the endoplasmic reticulum membrane and finishes in its lumen. RFT1 could mediate the translocation of the cytosolically oriented intermediate DolPP-GlcNAc2Man5, produced by ALG11, into the ER lumen where dolichol-linked oligosaccharides assembly continues. However, the intramembrane lipid transporter activity could not be confirmed in vitro.</text>
</comment>
<comment type="subcellular location">
    <subcellularLocation>
        <location evidence="1 9">Endoplasmic reticulum membrane</location>
        <topology evidence="1 9">Multi-pass membrane protein</topology>
    </subcellularLocation>
</comment>
<keyword evidence="5" id="KW-0256">Endoplasmic reticulum</keyword>
<dbReference type="Proteomes" id="UP000023152">
    <property type="component" value="Unassembled WGS sequence"/>
</dbReference>
<evidence type="ECO:0000256" key="7">
    <source>
        <dbReference type="ARBA" id="ARBA00023136"/>
    </source>
</evidence>
<keyword evidence="7 9" id="KW-0472">Membrane</keyword>
<evidence type="ECO:0000256" key="6">
    <source>
        <dbReference type="ARBA" id="ARBA00022989"/>
    </source>
</evidence>
<feature type="transmembrane region" description="Helical" evidence="9">
    <location>
        <begin position="214"/>
        <end position="237"/>
    </location>
</feature>
<feature type="transmembrane region" description="Helical" evidence="9">
    <location>
        <begin position="258"/>
        <end position="278"/>
    </location>
</feature>
<comment type="similarity">
    <text evidence="3 9">Belongs to the RFT1 family.</text>
</comment>
<evidence type="ECO:0000256" key="9">
    <source>
        <dbReference type="RuleBase" id="RU365067"/>
    </source>
</evidence>
<reference evidence="10 11" key="1">
    <citation type="journal article" date="2013" name="Curr. Biol.">
        <title>The Genome of the Foraminiferan Reticulomyxa filosa.</title>
        <authorList>
            <person name="Glockner G."/>
            <person name="Hulsmann N."/>
            <person name="Schleicher M."/>
            <person name="Noegel A.A."/>
            <person name="Eichinger L."/>
            <person name="Gallinger C."/>
            <person name="Pawlowski J."/>
            <person name="Sierra R."/>
            <person name="Euteneuer U."/>
            <person name="Pillet L."/>
            <person name="Moustafa A."/>
            <person name="Platzer M."/>
            <person name="Groth M."/>
            <person name="Szafranski K."/>
            <person name="Schliwa M."/>
        </authorList>
    </citation>
    <scope>NUCLEOTIDE SEQUENCE [LARGE SCALE GENOMIC DNA]</scope>
</reference>
<dbReference type="EMBL" id="ASPP01007744">
    <property type="protein sequence ID" value="ETO26610.1"/>
    <property type="molecule type" value="Genomic_DNA"/>
</dbReference>
<keyword evidence="11" id="KW-1185">Reference proteome</keyword>
<evidence type="ECO:0000256" key="4">
    <source>
        <dbReference type="ARBA" id="ARBA00022692"/>
    </source>
</evidence>
<dbReference type="GO" id="GO:0006488">
    <property type="term" value="P:dolichol-linked oligosaccharide biosynthetic process"/>
    <property type="evidence" value="ECO:0007669"/>
    <property type="project" value="InterPro"/>
</dbReference>
<dbReference type="InterPro" id="IPR007594">
    <property type="entry name" value="RFT1"/>
</dbReference>
<dbReference type="GO" id="GO:0005789">
    <property type="term" value="C:endoplasmic reticulum membrane"/>
    <property type="evidence" value="ECO:0007669"/>
    <property type="project" value="UniProtKB-SubCell"/>
</dbReference>
<name>X6NJX2_RETFI</name>
<gene>
    <name evidence="10" type="ORF">RFI_10524</name>
</gene>
<evidence type="ECO:0000313" key="10">
    <source>
        <dbReference type="EMBL" id="ETO26610.1"/>
    </source>
</evidence>
<evidence type="ECO:0000256" key="5">
    <source>
        <dbReference type="ARBA" id="ARBA00022824"/>
    </source>
</evidence>
<dbReference type="AlphaFoldDB" id="X6NJX2"/>
<feature type="transmembrane region" description="Helical" evidence="9">
    <location>
        <begin position="63"/>
        <end position="87"/>
    </location>
</feature>
<dbReference type="PANTHER" id="PTHR13117">
    <property type="entry name" value="ENDOPLASMIC RETICULUM MULTISPAN TRANSMEMBRANE PROTEIN-RELATED"/>
    <property type="match status" value="1"/>
</dbReference>
<feature type="transmembrane region" description="Helical" evidence="9">
    <location>
        <begin position="23"/>
        <end position="43"/>
    </location>
</feature>
<comment type="caution">
    <text evidence="10">The sequence shown here is derived from an EMBL/GenBank/DDBJ whole genome shotgun (WGS) entry which is preliminary data.</text>
</comment>
<sequence>AIEMIAEPYILIAMYRVWERSKVILEMFGLFSRAVILCGLFMLSKWWANEEQNSPEEIVLLGYAYSQLASSILVVLAWILYYVVLISKDNKIDDEKKSDGFASYHDLLPTLFSWKAMANVWKDTHLTYGLPQFFVQSLIKYALTEGDKFVMIALQMDDETKGVFALVSGLGSLVARYMFAPIEKQSLYEFGKLQSETRGDDHSSSSNAHEDTSILVFLLSLMLRVVSGLSLICLTFGPNYSFMFFDIIYGPKWSMHSCAPAVLSLYCLYLLLMSVNGITEAYVSSLVPSAIYNIWLILVTAIYWLCVMYGLQWYGANGLIGAQCVNMSLRIV</sequence>
<feature type="transmembrane region" description="Helical" evidence="9">
    <location>
        <begin position="290"/>
        <end position="311"/>
    </location>
</feature>
<organism evidence="10 11">
    <name type="scientific">Reticulomyxa filosa</name>
    <dbReference type="NCBI Taxonomy" id="46433"/>
    <lineage>
        <taxon>Eukaryota</taxon>
        <taxon>Sar</taxon>
        <taxon>Rhizaria</taxon>
        <taxon>Retaria</taxon>
        <taxon>Foraminifera</taxon>
        <taxon>Monothalamids</taxon>
        <taxon>Reticulomyxidae</taxon>
        <taxon>Reticulomyxa</taxon>
    </lineage>
</organism>
<comment type="pathway">
    <text evidence="2">Protein modification; protein glycosylation.</text>
</comment>
<feature type="non-terminal residue" evidence="10">
    <location>
        <position position="1"/>
    </location>
</feature>
<dbReference type="Pfam" id="PF04506">
    <property type="entry name" value="Rft-1"/>
    <property type="match status" value="1"/>
</dbReference>
<accession>X6NJX2</accession>
<evidence type="ECO:0000256" key="3">
    <source>
        <dbReference type="ARBA" id="ARBA00010288"/>
    </source>
</evidence>
<evidence type="ECO:0000256" key="2">
    <source>
        <dbReference type="ARBA" id="ARBA00004922"/>
    </source>
</evidence>
<dbReference type="GO" id="GO:0034203">
    <property type="term" value="P:glycolipid translocation"/>
    <property type="evidence" value="ECO:0007669"/>
    <property type="project" value="TreeGrafter"/>
</dbReference>
<evidence type="ECO:0000313" key="11">
    <source>
        <dbReference type="Proteomes" id="UP000023152"/>
    </source>
</evidence>
<evidence type="ECO:0000256" key="1">
    <source>
        <dbReference type="ARBA" id="ARBA00004477"/>
    </source>
</evidence>
<dbReference type="PANTHER" id="PTHR13117:SF5">
    <property type="entry name" value="PROTEIN RFT1 HOMOLOG"/>
    <property type="match status" value="1"/>
</dbReference>
<protein>
    <recommendedName>
        <fullName evidence="9">Protein RFT1 homolog</fullName>
    </recommendedName>
</protein>